<evidence type="ECO:0000256" key="1">
    <source>
        <dbReference type="SAM" id="SignalP"/>
    </source>
</evidence>
<sequence length="97" mass="10151">MRFSVATLFAAGLASTGVLAAPQANKALDPKLAERRPVVEDAPVKRSKNPARELEIAARQGCLIGLPCTSDSDCWFNGCDGCLFLSTSAGACYGSIM</sequence>
<gene>
    <name evidence="2" type="ORF">QBC35DRAFT_233124</name>
</gene>
<name>A0AAN7AJ28_9PEZI</name>
<evidence type="ECO:0000313" key="2">
    <source>
        <dbReference type="EMBL" id="KAK4187480.1"/>
    </source>
</evidence>
<dbReference type="Proteomes" id="UP001302126">
    <property type="component" value="Unassembled WGS sequence"/>
</dbReference>
<feature type="chain" id="PRO_5042895851" evidence="1">
    <location>
        <begin position="21"/>
        <end position="97"/>
    </location>
</feature>
<feature type="signal peptide" evidence="1">
    <location>
        <begin position="1"/>
        <end position="20"/>
    </location>
</feature>
<protein>
    <submittedName>
        <fullName evidence="2">Uncharacterized protein</fullName>
    </submittedName>
</protein>
<evidence type="ECO:0000313" key="3">
    <source>
        <dbReference type="Proteomes" id="UP001302126"/>
    </source>
</evidence>
<keyword evidence="3" id="KW-1185">Reference proteome</keyword>
<proteinExistence type="predicted"/>
<keyword evidence="1" id="KW-0732">Signal</keyword>
<comment type="caution">
    <text evidence="2">The sequence shown here is derived from an EMBL/GenBank/DDBJ whole genome shotgun (WGS) entry which is preliminary data.</text>
</comment>
<reference evidence="2" key="2">
    <citation type="submission" date="2023-05" db="EMBL/GenBank/DDBJ databases">
        <authorList>
            <consortium name="Lawrence Berkeley National Laboratory"/>
            <person name="Steindorff A."/>
            <person name="Hensen N."/>
            <person name="Bonometti L."/>
            <person name="Westerberg I."/>
            <person name="Brannstrom I.O."/>
            <person name="Guillou S."/>
            <person name="Cros-Aarteil S."/>
            <person name="Calhoun S."/>
            <person name="Haridas S."/>
            <person name="Kuo A."/>
            <person name="Mondo S."/>
            <person name="Pangilinan J."/>
            <person name="Riley R."/>
            <person name="Labutti K."/>
            <person name="Andreopoulos B."/>
            <person name="Lipzen A."/>
            <person name="Chen C."/>
            <person name="Yanf M."/>
            <person name="Daum C."/>
            <person name="Ng V."/>
            <person name="Clum A."/>
            <person name="Ohm R."/>
            <person name="Martin F."/>
            <person name="Silar P."/>
            <person name="Natvig D."/>
            <person name="Lalanne C."/>
            <person name="Gautier V."/>
            <person name="Ament-Velasquez S.L."/>
            <person name="Kruys A."/>
            <person name="Hutchinson M.I."/>
            <person name="Powell A.J."/>
            <person name="Barry K."/>
            <person name="Miller A.N."/>
            <person name="Grigoriev I.V."/>
            <person name="Debuchy R."/>
            <person name="Gladieux P."/>
            <person name="Thoren M.H."/>
            <person name="Johannesson H."/>
        </authorList>
    </citation>
    <scope>NUCLEOTIDE SEQUENCE</scope>
    <source>
        <strain evidence="2">PSN309</strain>
    </source>
</reference>
<dbReference type="EMBL" id="MU864402">
    <property type="protein sequence ID" value="KAK4187480.1"/>
    <property type="molecule type" value="Genomic_DNA"/>
</dbReference>
<organism evidence="2 3">
    <name type="scientific">Podospora australis</name>
    <dbReference type="NCBI Taxonomy" id="1536484"/>
    <lineage>
        <taxon>Eukaryota</taxon>
        <taxon>Fungi</taxon>
        <taxon>Dikarya</taxon>
        <taxon>Ascomycota</taxon>
        <taxon>Pezizomycotina</taxon>
        <taxon>Sordariomycetes</taxon>
        <taxon>Sordariomycetidae</taxon>
        <taxon>Sordariales</taxon>
        <taxon>Podosporaceae</taxon>
        <taxon>Podospora</taxon>
    </lineage>
</organism>
<accession>A0AAN7AJ28</accession>
<dbReference type="AlphaFoldDB" id="A0AAN7AJ28"/>
<reference evidence="2" key="1">
    <citation type="journal article" date="2023" name="Mol. Phylogenet. Evol.">
        <title>Genome-scale phylogeny and comparative genomics of the fungal order Sordariales.</title>
        <authorList>
            <person name="Hensen N."/>
            <person name="Bonometti L."/>
            <person name="Westerberg I."/>
            <person name="Brannstrom I.O."/>
            <person name="Guillou S."/>
            <person name="Cros-Aarteil S."/>
            <person name="Calhoun S."/>
            <person name="Haridas S."/>
            <person name="Kuo A."/>
            <person name="Mondo S."/>
            <person name="Pangilinan J."/>
            <person name="Riley R."/>
            <person name="LaButti K."/>
            <person name="Andreopoulos B."/>
            <person name="Lipzen A."/>
            <person name="Chen C."/>
            <person name="Yan M."/>
            <person name="Daum C."/>
            <person name="Ng V."/>
            <person name="Clum A."/>
            <person name="Steindorff A."/>
            <person name="Ohm R.A."/>
            <person name="Martin F."/>
            <person name="Silar P."/>
            <person name="Natvig D.O."/>
            <person name="Lalanne C."/>
            <person name="Gautier V."/>
            <person name="Ament-Velasquez S.L."/>
            <person name="Kruys A."/>
            <person name="Hutchinson M.I."/>
            <person name="Powell A.J."/>
            <person name="Barry K."/>
            <person name="Miller A.N."/>
            <person name="Grigoriev I.V."/>
            <person name="Debuchy R."/>
            <person name="Gladieux P."/>
            <person name="Hiltunen Thoren M."/>
            <person name="Johannesson H."/>
        </authorList>
    </citation>
    <scope>NUCLEOTIDE SEQUENCE</scope>
    <source>
        <strain evidence="2">PSN309</strain>
    </source>
</reference>